<evidence type="ECO:0000256" key="3">
    <source>
        <dbReference type="ARBA" id="ARBA00022490"/>
    </source>
</evidence>
<comment type="subcellular location">
    <subcellularLocation>
        <location evidence="1">Cell projection</location>
        <location evidence="1">Cilium</location>
    </subcellularLocation>
    <subcellularLocation>
        <location evidence="2">Cytoplasm</location>
        <location evidence="2">Cytoskeleton</location>
    </subcellularLocation>
</comment>
<keyword evidence="12" id="KW-1185">Reference proteome</keyword>
<keyword evidence="4" id="KW-0853">WD repeat</keyword>
<dbReference type="PANTHER" id="PTHR14885:SF3">
    <property type="entry name" value="CILIA- AND FLAGELLA-ASSOCIATED PROTEIN 44"/>
    <property type="match status" value="1"/>
</dbReference>
<organism evidence="11 12">
    <name type="scientific">Monopterus albus</name>
    <name type="common">Swamp eel</name>
    <dbReference type="NCBI Taxonomy" id="43700"/>
    <lineage>
        <taxon>Eukaryota</taxon>
        <taxon>Metazoa</taxon>
        <taxon>Chordata</taxon>
        <taxon>Craniata</taxon>
        <taxon>Vertebrata</taxon>
        <taxon>Euteleostomi</taxon>
        <taxon>Actinopterygii</taxon>
        <taxon>Neopterygii</taxon>
        <taxon>Teleostei</taxon>
        <taxon>Neoteleostei</taxon>
        <taxon>Acanthomorphata</taxon>
        <taxon>Anabantaria</taxon>
        <taxon>Synbranchiformes</taxon>
        <taxon>Synbranchidae</taxon>
        <taxon>Monopterus</taxon>
    </lineage>
</organism>
<evidence type="ECO:0000256" key="4">
    <source>
        <dbReference type="ARBA" id="ARBA00022574"/>
    </source>
</evidence>
<dbReference type="Ensembl" id="ENSMALT00000000063.1">
    <property type="protein sequence ID" value="ENSMALP00000000039.1"/>
    <property type="gene ID" value="ENSMALG00000000084.1"/>
</dbReference>
<evidence type="ECO:0000256" key="1">
    <source>
        <dbReference type="ARBA" id="ARBA00004138"/>
    </source>
</evidence>
<feature type="region of interest" description="Disordered" evidence="10">
    <location>
        <begin position="133"/>
        <end position="174"/>
    </location>
</feature>
<feature type="compositionally biased region" description="Basic residues" evidence="10">
    <location>
        <begin position="160"/>
        <end position="174"/>
    </location>
</feature>
<sequence>MMMKYGRLVDLEALQTLSGNRTLEELKQEKLLREAAYAKEIKQWDAKVEEAHQALMEVTKANTERLLSMKNLIDQKRELEHKLNTRQKKMGRQFQDYRRRVDQEEIQRLQELVKTQSQQAELLRREISLLSRKGGNILPPSQALLPPIAPVPTPTDNAHTSKRRPGHPSKQLKP</sequence>
<evidence type="ECO:0000313" key="11">
    <source>
        <dbReference type="Ensembl" id="ENSMALP00000000039.1"/>
    </source>
</evidence>
<evidence type="ECO:0000256" key="9">
    <source>
        <dbReference type="SAM" id="Coils"/>
    </source>
</evidence>
<keyword evidence="5" id="KW-0677">Repeat</keyword>
<reference evidence="11" key="1">
    <citation type="submission" date="2025-08" db="UniProtKB">
        <authorList>
            <consortium name="Ensembl"/>
        </authorList>
    </citation>
    <scope>IDENTIFICATION</scope>
</reference>
<keyword evidence="3" id="KW-0963">Cytoplasm</keyword>
<dbReference type="STRING" id="43700.ENSMALP00000000039"/>
<evidence type="ECO:0000256" key="2">
    <source>
        <dbReference type="ARBA" id="ARBA00004245"/>
    </source>
</evidence>
<name>A0A3Q3IBL2_MONAL</name>
<evidence type="ECO:0000256" key="10">
    <source>
        <dbReference type="SAM" id="MobiDB-lite"/>
    </source>
</evidence>
<feature type="coiled-coil region" evidence="9">
    <location>
        <begin position="69"/>
        <end position="133"/>
    </location>
</feature>
<evidence type="ECO:0000256" key="5">
    <source>
        <dbReference type="ARBA" id="ARBA00022737"/>
    </source>
</evidence>
<dbReference type="AlphaFoldDB" id="A0A3Q3IBL2"/>
<reference evidence="11" key="2">
    <citation type="submission" date="2025-09" db="UniProtKB">
        <authorList>
            <consortium name="Ensembl"/>
        </authorList>
    </citation>
    <scope>IDENTIFICATION</scope>
</reference>
<dbReference type="PANTHER" id="PTHR14885">
    <property type="entry name" value="CILIA- AND FLAGELLA-ASSOCIATED PROTEIN 43-RELATED"/>
    <property type="match status" value="1"/>
</dbReference>
<proteinExistence type="predicted"/>
<keyword evidence="8" id="KW-0966">Cell projection</keyword>
<protein>
    <submittedName>
        <fullName evidence="11">Uncharacterized protein</fullName>
    </submittedName>
</protein>
<keyword evidence="7" id="KW-0206">Cytoskeleton</keyword>
<evidence type="ECO:0000313" key="12">
    <source>
        <dbReference type="Proteomes" id="UP000261600"/>
    </source>
</evidence>
<dbReference type="GO" id="GO:0005856">
    <property type="term" value="C:cytoskeleton"/>
    <property type="evidence" value="ECO:0007669"/>
    <property type="project" value="UniProtKB-SubCell"/>
</dbReference>
<accession>A0A3Q3IBL2</accession>
<evidence type="ECO:0000256" key="8">
    <source>
        <dbReference type="ARBA" id="ARBA00023273"/>
    </source>
</evidence>
<dbReference type="Proteomes" id="UP000261600">
    <property type="component" value="Unplaced"/>
</dbReference>
<evidence type="ECO:0000256" key="6">
    <source>
        <dbReference type="ARBA" id="ARBA00023054"/>
    </source>
</evidence>
<keyword evidence="6 9" id="KW-0175">Coiled coil</keyword>
<evidence type="ECO:0000256" key="7">
    <source>
        <dbReference type="ARBA" id="ARBA00023212"/>
    </source>
</evidence>
<dbReference type="GO" id="GO:0005929">
    <property type="term" value="C:cilium"/>
    <property type="evidence" value="ECO:0007669"/>
    <property type="project" value="UniProtKB-SubCell"/>
</dbReference>